<evidence type="ECO:0000256" key="7">
    <source>
        <dbReference type="ARBA" id="ARBA00022989"/>
    </source>
</evidence>
<keyword evidence="5" id="KW-0812">Transmembrane</keyword>
<evidence type="ECO:0000256" key="1">
    <source>
        <dbReference type="ARBA" id="ARBA00004477"/>
    </source>
</evidence>
<organism evidence="11 12">
    <name type="scientific">Coregonus suidteri</name>
    <dbReference type="NCBI Taxonomy" id="861788"/>
    <lineage>
        <taxon>Eukaryota</taxon>
        <taxon>Metazoa</taxon>
        <taxon>Chordata</taxon>
        <taxon>Craniata</taxon>
        <taxon>Vertebrata</taxon>
        <taxon>Euteleostomi</taxon>
        <taxon>Actinopterygii</taxon>
        <taxon>Neopterygii</taxon>
        <taxon>Teleostei</taxon>
        <taxon>Protacanthopterygii</taxon>
        <taxon>Salmoniformes</taxon>
        <taxon>Salmonidae</taxon>
        <taxon>Coregoninae</taxon>
        <taxon>Coregonus</taxon>
    </lineage>
</organism>
<evidence type="ECO:0000256" key="4">
    <source>
        <dbReference type="ARBA" id="ARBA00022679"/>
    </source>
</evidence>
<evidence type="ECO:0000256" key="2">
    <source>
        <dbReference type="ARBA" id="ARBA00004922"/>
    </source>
</evidence>
<reference evidence="11 12" key="1">
    <citation type="submission" date="2021-04" db="EMBL/GenBank/DDBJ databases">
        <authorList>
            <person name="De Guttry C."/>
            <person name="Zahm M."/>
            <person name="Klopp C."/>
            <person name="Cabau C."/>
            <person name="Louis A."/>
            <person name="Berthelot C."/>
            <person name="Parey E."/>
            <person name="Roest Crollius H."/>
            <person name="Montfort J."/>
            <person name="Robinson-Rechavi M."/>
            <person name="Bucao C."/>
            <person name="Bouchez O."/>
            <person name="Gislard M."/>
            <person name="Lluch J."/>
            <person name="Milhes M."/>
            <person name="Lampietro C."/>
            <person name="Lopez Roques C."/>
            <person name="Donnadieu C."/>
            <person name="Braasch I."/>
            <person name="Desvignes T."/>
            <person name="Postlethwait J."/>
            <person name="Bobe J."/>
            <person name="Wedekind C."/>
            <person name="Guiguen Y."/>
        </authorList>
    </citation>
    <scope>NUCLEOTIDE SEQUENCE [LARGE SCALE GENOMIC DNA]</scope>
    <source>
        <strain evidence="11">Cs_M1</strain>
        <tissue evidence="11">Blood</tissue>
    </source>
</reference>
<protein>
    <recommendedName>
        <fullName evidence="10">Dol-P-Man:Man(5)GlcNAc(2)-PP-Dol alpha-1,3-mannosyltransferase</fullName>
        <ecNumber evidence="10">2.4.1.258</ecNumber>
    </recommendedName>
    <alternativeName>
        <fullName evidence="10">Dol-P-Man-dependent alpha(1-3)-mannosyltransferase</fullName>
    </alternativeName>
</protein>
<keyword evidence="6 10" id="KW-0256">Endoplasmic reticulum</keyword>
<comment type="subcellular location">
    <subcellularLocation>
        <location evidence="1 10">Endoplasmic reticulum membrane</location>
        <topology evidence="1 10">Multi-pass membrane protein</topology>
    </subcellularLocation>
</comment>
<evidence type="ECO:0000256" key="9">
    <source>
        <dbReference type="ARBA" id="ARBA00049506"/>
    </source>
</evidence>
<keyword evidence="3 10" id="KW-0328">Glycosyltransferase</keyword>
<gene>
    <name evidence="11" type="ORF">J4Q44_G00191540</name>
</gene>
<evidence type="ECO:0000256" key="3">
    <source>
        <dbReference type="ARBA" id="ARBA00022676"/>
    </source>
</evidence>
<sequence>MARCNLWPKTLEPRPFIKPRSKHHIRRVVRRDADVILLVEIPADKPFSQAGCNIFPCVIVWEVDTEIDWKAYMDEVEGVINGTYDYTQLKGGTGPLV</sequence>
<dbReference type="GO" id="GO:0052925">
    <property type="term" value="F:dol-P-Man:Man(5)GlcNAc(2)-PP-Dol alpha-1,3-mannosyltransferase activity"/>
    <property type="evidence" value="ECO:0007669"/>
    <property type="project" value="UniProtKB-EC"/>
</dbReference>
<dbReference type="Pfam" id="PF05208">
    <property type="entry name" value="ALG3"/>
    <property type="match status" value="1"/>
</dbReference>
<accession>A0AAN8LJZ5</accession>
<dbReference type="GO" id="GO:0005789">
    <property type="term" value="C:endoplasmic reticulum membrane"/>
    <property type="evidence" value="ECO:0007669"/>
    <property type="project" value="UniProtKB-SubCell"/>
</dbReference>
<comment type="function">
    <text evidence="10">Dol-P-Man:Man(5)GlcNAc(2)-PP-Dol alpha-1,3-mannosyltransferase that operates in the biosynthetic pathway of dolichol-linked oligosaccharides, the glycan precursors employed in protein asparagine (N)-glycosylation. The assembly of dolichol-linked oligosaccharides begins on the cytosolic side of the endoplasmic reticulum membrane and finishes in its lumen. The sequential addition of sugars to dolichol pyrophosphate produces dolichol-linked oligosaccharides containing fourteen sugars, including two GlcNAcs, nine mannoses and three glucoses. Once assembled, the oligosaccharide is transferred from the lipid to nascent proteins by oligosaccharyltransferases. In the lumen of the endoplasmic reticulum, adds the first dolichyl beta-D-mannosyl phosphate derived mannose in an alpha-1,3 linkage to Man(5)GlcNAc(2)-PP-dolichol to produce Man(6)GlcNAc(2)-PP-dolichol.</text>
</comment>
<dbReference type="Proteomes" id="UP001356427">
    <property type="component" value="Unassembled WGS sequence"/>
</dbReference>
<dbReference type="AlphaFoldDB" id="A0AAN8LJZ5"/>
<keyword evidence="12" id="KW-1185">Reference proteome</keyword>
<dbReference type="InterPro" id="IPR007873">
    <property type="entry name" value="Glycosyltransferase_ALG3"/>
</dbReference>
<evidence type="ECO:0000313" key="11">
    <source>
        <dbReference type="EMBL" id="KAK6311099.1"/>
    </source>
</evidence>
<evidence type="ECO:0000256" key="5">
    <source>
        <dbReference type="ARBA" id="ARBA00022692"/>
    </source>
</evidence>
<keyword evidence="4 10" id="KW-0808">Transferase</keyword>
<keyword evidence="7" id="KW-1133">Transmembrane helix</keyword>
<comment type="pathway">
    <text evidence="2 10">Protein modification; protein glycosylation.</text>
</comment>
<dbReference type="EC" id="2.4.1.258" evidence="10"/>
<evidence type="ECO:0000256" key="8">
    <source>
        <dbReference type="ARBA" id="ARBA00023136"/>
    </source>
</evidence>
<keyword evidence="8" id="KW-0472">Membrane</keyword>
<comment type="caution">
    <text evidence="11">The sequence shown here is derived from an EMBL/GenBank/DDBJ whole genome shotgun (WGS) entry which is preliminary data.</text>
</comment>
<proteinExistence type="predicted"/>
<evidence type="ECO:0000256" key="6">
    <source>
        <dbReference type="ARBA" id="ARBA00022824"/>
    </source>
</evidence>
<evidence type="ECO:0000313" key="12">
    <source>
        <dbReference type="Proteomes" id="UP001356427"/>
    </source>
</evidence>
<evidence type="ECO:0000256" key="10">
    <source>
        <dbReference type="RuleBase" id="RU364047"/>
    </source>
</evidence>
<dbReference type="EMBL" id="JAGTTL010000016">
    <property type="protein sequence ID" value="KAK6311099.1"/>
    <property type="molecule type" value="Genomic_DNA"/>
</dbReference>
<comment type="catalytic activity">
    <reaction evidence="9 10">
        <text>an alpha-D-Man-(1-&gt;2)-alpha-D-Man-(1-&gt;2)-alpha-D-Man-(1-&gt;3)-[alpha-D-Man-(1-&gt;6)]-beta-D-Man-(1-&gt;4)-beta-D-GlcNAc-(1-&gt;4)-alpha-D-GlcNAc-diphospho-di-trans,poly-cis-dolichol + a di-trans,poly-cis-dolichyl beta-D-mannosyl phosphate = an alpha-D-Man-(1-&gt;2)-alpha-D-Man-(1-&gt;2)-alpha-D-Man-(1-&gt;3)-[alpha-D-Man-(1-&gt;3)-alpha-D-Man-(1-&gt;6)]-beta-D-Man-(1-&gt;4)-beta-D-GlcNAc-(1-&gt;4)-alpha-D-GlcNAc-diphospho-di-trans,poly-cis-dolichol + a di-trans,poly-cis-dolichyl phosphate + H(+)</text>
        <dbReference type="Rhea" id="RHEA:29527"/>
        <dbReference type="Rhea" id="RHEA-COMP:19498"/>
        <dbReference type="Rhea" id="RHEA-COMP:19501"/>
        <dbReference type="Rhea" id="RHEA-COMP:19516"/>
        <dbReference type="Rhea" id="RHEA-COMP:19517"/>
        <dbReference type="ChEBI" id="CHEBI:15378"/>
        <dbReference type="ChEBI" id="CHEBI:57683"/>
        <dbReference type="ChEBI" id="CHEBI:58211"/>
        <dbReference type="ChEBI" id="CHEBI:132515"/>
        <dbReference type="ChEBI" id="CHEBI:132516"/>
        <dbReference type="EC" id="2.4.1.258"/>
    </reaction>
    <physiologicalReaction direction="left-to-right" evidence="9 10">
        <dbReference type="Rhea" id="RHEA:29528"/>
    </physiologicalReaction>
</comment>
<dbReference type="PANTHER" id="PTHR12646:SF0">
    <property type="entry name" value="DOL-P-MAN:MAN(5)GLCNAC(2)-PP-DOL ALPHA-1,3-MANNOSYLTRANSFERASE"/>
    <property type="match status" value="1"/>
</dbReference>
<dbReference type="PANTHER" id="PTHR12646">
    <property type="entry name" value="NOT56 - RELATED"/>
    <property type="match status" value="1"/>
</dbReference>
<name>A0AAN8LJZ5_9TELE</name>